<dbReference type="InterPro" id="IPR039672">
    <property type="entry name" value="MFS_2"/>
</dbReference>
<dbReference type="SUPFAM" id="SSF103473">
    <property type="entry name" value="MFS general substrate transporter"/>
    <property type="match status" value="1"/>
</dbReference>
<keyword evidence="4" id="KW-1003">Cell membrane</keyword>
<dbReference type="PANTHER" id="PTHR11328:SF36">
    <property type="entry name" value="MELIBIOSE PERMEASE"/>
    <property type="match status" value="1"/>
</dbReference>
<feature type="transmembrane region" description="Helical" evidence="10">
    <location>
        <begin position="150"/>
        <end position="167"/>
    </location>
</feature>
<dbReference type="PANTHER" id="PTHR11328">
    <property type="entry name" value="MAJOR FACILITATOR SUPERFAMILY DOMAIN-CONTAINING PROTEIN"/>
    <property type="match status" value="1"/>
</dbReference>
<evidence type="ECO:0000256" key="10">
    <source>
        <dbReference type="SAM" id="Phobius"/>
    </source>
</evidence>
<feature type="transmembrane region" description="Helical" evidence="10">
    <location>
        <begin position="412"/>
        <end position="433"/>
    </location>
</feature>
<keyword evidence="3" id="KW-0813">Transport</keyword>
<feature type="transmembrane region" description="Helical" evidence="10">
    <location>
        <begin position="300"/>
        <end position="322"/>
    </location>
</feature>
<feature type="transmembrane region" description="Helical" evidence="10">
    <location>
        <begin position="106"/>
        <end position="130"/>
    </location>
</feature>
<evidence type="ECO:0000256" key="2">
    <source>
        <dbReference type="ARBA" id="ARBA00009617"/>
    </source>
</evidence>
<evidence type="ECO:0000256" key="3">
    <source>
        <dbReference type="ARBA" id="ARBA00022448"/>
    </source>
</evidence>
<comment type="caution">
    <text evidence="11">The sequence shown here is derived from an EMBL/GenBank/DDBJ whole genome shotgun (WGS) entry which is preliminary data.</text>
</comment>
<dbReference type="InterPro" id="IPR036259">
    <property type="entry name" value="MFS_trans_sf"/>
</dbReference>
<feature type="transmembrane region" description="Helical" evidence="10">
    <location>
        <begin position="31"/>
        <end position="51"/>
    </location>
</feature>
<feature type="transmembrane region" description="Helical" evidence="10">
    <location>
        <begin position="239"/>
        <end position="261"/>
    </location>
</feature>
<evidence type="ECO:0000256" key="8">
    <source>
        <dbReference type="ARBA" id="ARBA00022989"/>
    </source>
</evidence>
<dbReference type="NCBIfam" id="NF007749">
    <property type="entry name" value="PRK10429.1"/>
    <property type="match status" value="1"/>
</dbReference>
<evidence type="ECO:0000313" key="11">
    <source>
        <dbReference type="EMBL" id="MFC3120813.1"/>
    </source>
</evidence>
<dbReference type="Pfam" id="PF13347">
    <property type="entry name" value="MFS_2"/>
    <property type="match status" value="1"/>
</dbReference>
<keyword evidence="8 10" id="KW-1133">Transmembrane helix</keyword>
<dbReference type="CDD" id="cd17332">
    <property type="entry name" value="MFS_MelB_like"/>
    <property type="match status" value="1"/>
</dbReference>
<dbReference type="Proteomes" id="UP001595478">
    <property type="component" value="Unassembled WGS sequence"/>
</dbReference>
<organism evidence="11 12">
    <name type="scientific">Agaribacter flavus</name>
    <dbReference type="NCBI Taxonomy" id="1902781"/>
    <lineage>
        <taxon>Bacteria</taxon>
        <taxon>Pseudomonadati</taxon>
        <taxon>Pseudomonadota</taxon>
        <taxon>Gammaproteobacteria</taxon>
        <taxon>Alteromonadales</taxon>
        <taxon>Alteromonadaceae</taxon>
        <taxon>Agaribacter</taxon>
    </lineage>
</organism>
<keyword evidence="6 10" id="KW-0812">Transmembrane</keyword>
<evidence type="ECO:0000256" key="9">
    <source>
        <dbReference type="ARBA" id="ARBA00023136"/>
    </source>
</evidence>
<name>A0ABV7FKF3_9ALTE</name>
<dbReference type="Gene3D" id="1.20.1250.20">
    <property type="entry name" value="MFS general substrate transporter like domains"/>
    <property type="match status" value="2"/>
</dbReference>
<gene>
    <name evidence="11" type="primary">melB</name>
    <name evidence="11" type="ORF">ACFOHL_04230</name>
</gene>
<evidence type="ECO:0000256" key="4">
    <source>
        <dbReference type="ARBA" id="ARBA00022475"/>
    </source>
</evidence>
<evidence type="ECO:0000256" key="1">
    <source>
        <dbReference type="ARBA" id="ARBA00004651"/>
    </source>
</evidence>
<feature type="transmembrane region" description="Helical" evidence="10">
    <location>
        <begin position="179"/>
        <end position="201"/>
    </location>
</feature>
<keyword evidence="9 10" id="KW-0472">Membrane</keyword>
<feature type="transmembrane region" description="Helical" evidence="10">
    <location>
        <begin position="273"/>
        <end position="293"/>
    </location>
</feature>
<dbReference type="EMBL" id="JBHRSW010000005">
    <property type="protein sequence ID" value="MFC3120813.1"/>
    <property type="molecule type" value="Genomic_DNA"/>
</dbReference>
<dbReference type="InterPro" id="IPR018043">
    <property type="entry name" value="Na/Gal_symport_CS"/>
</dbReference>
<feature type="transmembrane region" description="Helical" evidence="10">
    <location>
        <begin position="328"/>
        <end position="356"/>
    </location>
</feature>
<evidence type="ECO:0000256" key="5">
    <source>
        <dbReference type="ARBA" id="ARBA00022597"/>
    </source>
</evidence>
<protein>
    <submittedName>
        <fullName evidence="11">Melibiose:sodium transporter MelB</fullName>
    </submittedName>
</protein>
<evidence type="ECO:0000256" key="7">
    <source>
        <dbReference type="ARBA" id="ARBA00022847"/>
    </source>
</evidence>
<accession>A0ABV7FKF3</accession>
<dbReference type="RefSeq" id="WP_376918939.1">
    <property type="nucleotide sequence ID" value="NZ_JBHRSW010000005.1"/>
</dbReference>
<comment type="similarity">
    <text evidence="2">Belongs to the sodium:galactoside symporter (TC 2.A.2) family.</text>
</comment>
<reference evidence="12" key="1">
    <citation type="journal article" date="2019" name="Int. J. Syst. Evol. Microbiol.">
        <title>The Global Catalogue of Microorganisms (GCM) 10K type strain sequencing project: providing services to taxonomists for standard genome sequencing and annotation.</title>
        <authorList>
            <consortium name="The Broad Institute Genomics Platform"/>
            <consortium name="The Broad Institute Genome Sequencing Center for Infectious Disease"/>
            <person name="Wu L."/>
            <person name="Ma J."/>
        </authorList>
    </citation>
    <scope>NUCLEOTIDE SEQUENCE [LARGE SCALE GENOMIC DNA]</scope>
    <source>
        <strain evidence="12">KCTC 52473</strain>
    </source>
</reference>
<keyword evidence="7" id="KW-0769">Symport</keyword>
<dbReference type="InterPro" id="IPR001927">
    <property type="entry name" value="Na/Gal_symport"/>
</dbReference>
<feature type="transmembrane region" description="Helical" evidence="10">
    <location>
        <begin position="377"/>
        <end position="400"/>
    </location>
</feature>
<evidence type="ECO:0000256" key="6">
    <source>
        <dbReference type="ARBA" id="ARBA00022692"/>
    </source>
</evidence>
<feature type="transmembrane region" description="Helical" evidence="10">
    <location>
        <begin position="79"/>
        <end position="100"/>
    </location>
</feature>
<proteinExistence type="inferred from homology"/>
<sequence length="458" mass="51363">MSLSMNTKLSFGFGAFGKDFAIQIVYIYILYYYTDVVGVSAAVVGTIFLFARTWDAFNDPVMGWIVNSTRSRWGKFKPWILIGAILNSIVLFAVFSAHHFEGTTLIVYIAISYVLWGMTYTLMDIPFWSLVPTLTLDKREREELVPYPRFFASLAYIVTAAVTLKFVDYVGGENQGYGFQVFTLVIIFFFMLSTIITLLNVQERYSSGNKIDKIDSEEEKLSLKKLISLIYRNDQLTTLLVMSLSYNVATNVIFAFGIYYFTYVSGDADLFSYYLAYAGIANLAALIAFPWLTKYIPRQAIWAAASGLPILGAVVLLLAGIFSPQSVILISTAGVLFNAGMGFFWVLIVIMVADTVDYGEYKLDVRCESIAYAVQTMVVKAGSAIGGFFIGVLLSMVGYIPNAEQSDETILGMKWIMIGVPSLFFAITLLFYFRFYQLNGQFHNKIQAHLTNKYSQTS</sequence>
<dbReference type="NCBIfam" id="TIGR00792">
    <property type="entry name" value="gph"/>
    <property type="match status" value="1"/>
</dbReference>
<evidence type="ECO:0000313" key="12">
    <source>
        <dbReference type="Proteomes" id="UP001595478"/>
    </source>
</evidence>
<keyword evidence="5" id="KW-0762">Sugar transport</keyword>
<keyword evidence="12" id="KW-1185">Reference proteome</keyword>
<dbReference type="PROSITE" id="PS00872">
    <property type="entry name" value="NA_GALACTOSIDE_SYMP"/>
    <property type="match status" value="1"/>
</dbReference>
<comment type="subcellular location">
    <subcellularLocation>
        <location evidence="1">Cell membrane</location>
        <topology evidence="1">Multi-pass membrane protein</topology>
    </subcellularLocation>
</comment>